<dbReference type="RefSeq" id="WP_136735624.1">
    <property type="nucleotide sequence ID" value="NZ_SWDB01000018.1"/>
</dbReference>
<dbReference type="OrthoDB" id="9802793at2"/>
<evidence type="ECO:0000256" key="1">
    <source>
        <dbReference type="SAM" id="SignalP"/>
    </source>
</evidence>
<keyword evidence="3" id="KW-0378">Hydrolase</keyword>
<feature type="domain" description="Amidohydrolase 3" evidence="2">
    <location>
        <begin position="336"/>
        <end position="396"/>
    </location>
</feature>
<dbReference type="GO" id="GO:0016810">
    <property type="term" value="F:hydrolase activity, acting on carbon-nitrogen (but not peptide) bonds"/>
    <property type="evidence" value="ECO:0007669"/>
    <property type="project" value="InterPro"/>
</dbReference>
<proteinExistence type="predicted"/>
<dbReference type="PANTHER" id="PTHR43135">
    <property type="entry name" value="ALPHA-D-RIBOSE 1-METHYLPHOSPHONATE 5-TRIPHOSPHATE DIPHOSPHATASE"/>
    <property type="match status" value="1"/>
</dbReference>
<evidence type="ECO:0000313" key="3">
    <source>
        <dbReference type="EMBL" id="TKB45564.1"/>
    </source>
</evidence>
<accession>A0A4U1B597</accession>
<dbReference type="InterPro" id="IPR011059">
    <property type="entry name" value="Metal-dep_hydrolase_composite"/>
</dbReference>
<keyword evidence="4" id="KW-1185">Reference proteome</keyword>
<sequence length="423" mass="44454">MNKTLIASIIAAGLTVSTGAMAEKIAIVGGKVHTMTSTGTLNNATVLIEDNKISKVGKDITVSGDYRVIDAKGKVVTPGLMGAFTSLGLVEVPSYGSGVDANAGKATISAALDASYAITPDTSLRNITRIEGFTSVASAVSQTATMFKGQGAIVTLGNDETPVTKARAFMVVDVSEHGAEKAGGSRAALWVELRDALNQAEYAKNIRFTPQTEWHGMPVADVKALIPVLKGEMPLLVIAHRATDIRQVIALKKEFSALDITLVGAAEGWRVADDIGKAGFSVILNPESNLPYSFEQNAATLANAGRLNEAGVNVAIGMNTHNIRLATQNAGNAVANGLPYQAGLAALTSSVAKIYGLEDSHGSLKAGMTADVVVWSGDPLEVMHAPTNVIINGEEVKLESRQTKLRDRYLSLKSDKPVQYTRP</sequence>
<evidence type="ECO:0000259" key="2">
    <source>
        <dbReference type="Pfam" id="PF07969"/>
    </source>
</evidence>
<dbReference type="PANTHER" id="PTHR43135:SF3">
    <property type="entry name" value="ALPHA-D-RIBOSE 1-METHYLPHOSPHONATE 5-TRIPHOSPHATE DIPHOSPHATASE"/>
    <property type="match status" value="1"/>
</dbReference>
<dbReference type="SUPFAM" id="SSF51338">
    <property type="entry name" value="Composite domain of metallo-dependent hydrolases"/>
    <property type="match status" value="1"/>
</dbReference>
<keyword evidence="1" id="KW-0732">Signal</keyword>
<feature type="chain" id="PRO_5020459293" evidence="1">
    <location>
        <begin position="23"/>
        <end position="423"/>
    </location>
</feature>
<dbReference type="EMBL" id="SWDB01000018">
    <property type="protein sequence ID" value="TKB45564.1"/>
    <property type="molecule type" value="Genomic_DNA"/>
</dbReference>
<protein>
    <submittedName>
        <fullName evidence="3">Amidohydrolase</fullName>
    </submittedName>
</protein>
<dbReference type="Pfam" id="PF07969">
    <property type="entry name" value="Amidohydro_3"/>
    <property type="match status" value="1"/>
</dbReference>
<name>A0A4U1B597_9GAMM</name>
<comment type="caution">
    <text evidence="3">The sequence shown here is derived from an EMBL/GenBank/DDBJ whole genome shotgun (WGS) entry which is preliminary data.</text>
</comment>
<dbReference type="Gene3D" id="3.20.20.140">
    <property type="entry name" value="Metal-dependent hydrolases"/>
    <property type="match status" value="1"/>
</dbReference>
<dbReference type="InterPro" id="IPR032466">
    <property type="entry name" value="Metal_Hydrolase"/>
</dbReference>
<feature type="signal peptide" evidence="1">
    <location>
        <begin position="1"/>
        <end position="22"/>
    </location>
</feature>
<dbReference type="AlphaFoldDB" id="A0A4U1B597"/>
<dbReference type="Gene3D" id="2.30.40.10">
    <property type="entry name" value="Urease, subunit C, domain 1"/>
    <property type="match status" value="1"/>
</dbReference>
<gene>
    <name evidence="3" type="ORF">E8M12_08165</name>
</gene>
<evidence type="ECO:0000313" key="4">
    <source>
        <dbReference type="Proteomes" id="UP000307999"/>
    </source>
</evidence>
<dbReference type="SUPFAM" id="SSF51556">
    <property type="entry name" value="Metallo-dependent hydrolases"/>
    <property type="match status" value="1"/>
</dbReference>
<dbReference type="Proteomes" id="UP000307999">
    <property type="component" value="Unassembled WGS sequence"/>
</dbReference>
<organism evidence="3 4">
    <name type="scientific">Thalassotalea mangrovi</name>
    <dbReference type="NCBI Taxonomy" id="2572245"/>
    <lineage>
        <taxon>Bacteria</taxon>
        <taxon>Pseudomonadati</taxon>
        <taxon>Pseudomonadota</taxon>
        <taxon>Gammaproteobacteria</taxon>
        <taxon>Alteromonadales</taxon>
        <taxon>Colwelliaceae</taxon>
        <taxon>Thalassotalea</taxon>
    </lineage>
</organism>
<dbReference type="InterPro" id="IPR051781">
    <property type="entry name" value="Metallo-dep_Hydrolase"/>
</dbReference>
<reference evidence="3 4" key="1">
    <citation type="submission" date="2019-04" db="EMBL/GenBank/DDBJ databases">
        <title>Thalassotalea guangxiensis sp. nov., isolated from sediment of the coastal wetland.</title>
        <authorList>
            <person name="Zheng S."/>
            <person name="Zhang D."/>
        </authorList>
    </citation>
    <scope>NUCLEOTIDE SEQUENCE [LARGE SCALE GENOMIC DNA]</scope>
    <source>
        <strain evidence="3 4">ZS-4</strain>
    </source>
</reference>
<dbReference type="InterPro" id="IPR013108">
    <property type="entry name" value="Amidohydro_3"/>
</dbReference>